<evidence type="ECO:0000313" key="2">
    <source>
        <dbReference type="Proteomes" id="UP001162992"/>
    </source>
</evidence>
<accession>A0ACC2B2R3</accession>
<sequence>MRVDGAVNGNKRDASDCLPSDGLVLLGQPPLLEPEMAFNPFRSDRQSLHGHAYELLKTIVMLPVFLVRVLLMVVCLLLGYSFTKLALVAARDVLKKPFPRWRRQLFWPVRLLARLLLFCLGFQWISIKGRPVSRDQAPILICNHVTFADPVFIFYQHLPVIVTAQENLSLPIVGAILRAMQVISVNRVVQDSRRIAAGEIKRRARCNDWASLMIFPEATTTNGKALVAFKAGAFAPGYPVQPMVVRYPHVHLDPAWVAQGASTPYLLFRLMTQFHNFMEVEYLPVIEPIYKEQCFPRAFAERVRLSMAKALNVMVTEHAYEDVALILEATKSGYHSECVVLEFGKFERFFRLTIKESKHYLLKFCSYDTKKKGRVTFEDFQSWMELPNCPALQQAFLLFDRPVQGHFNFRQYALGLAFVSKHDRFKEAMEALYRFCDKDEDGLLGREETEDSLNFLIPSITTEQVNRVWQKIESKHANFASKMEFLSFLEHHPEYLIVFLFARPNLVLISKGEKEMKYGNGNGKLINDL</sequence>
<name>A0ACC2B2R3_DIPCM</name>
<proteinExistence type="predicted"/>
<comment type="caution">
    <text evidence="1">The sequence shown here is derived from an EMBL/GenBank/DDBJ whole genome shotgun (WGS) entry which is preliminary data.</text>
</comment>
<dbReference type="EMBL" id="CM055109">
    <property type="protein sequence ID" value="KAJ7524056.1"/>
    <property type="molecule type" value="Genomic_DNA"/>
</dbReference>
<protein>
    <submittedName>
        <fullName evidence="1">Uncharacterized protein</fullName>
    </submittedName>
</protein>
<keyword evidence="2" id="KW-1185">Reference proteome</keyword>
<organism evidence="1 2">
    <name type="scientific">Diphasiastrum complanatum</name>
    <name type="common">Issler's clubmoss</name>
    <name type="synonym">Lycopodium complanatum</name>
    <dbReference type="NCBI Taxonomy" id="34168"/>
    <lineage>
        <taxon>Eukaryota</taxon>
        <taxon>Viridiplantae</taxon>
        <taxon>Streptophyta</taxon>
        <taxon>Embryophyta</taxon>
        <taxon>Tracheophyta</taxon>
        <taxon>Lycopodiopsida</taxon>
        <taxon>Lycopodiales</taxon>
        <taxon>Lycopodiaceae</taxon>
        <taxon>Lycopodioideae</taxon>
        <taxon>Diphasiastrum</taxon>
    </lineage>
</organism>
<reference evidence="2" key="1">
    <citation type="journal article" date="2024" name="Proc. Natl. Acad. Sci. U.S.A.">
        <title>Extraordinary preservation of gene collinearity over three hundred million years revealed in homosporous lycophytes.</title>
        <authorList>
            <person name="Li C."/>
            <person name="Wickell D."/>
            <person name="Kuo L.Y."/>
            <person name="Chen X."/>
            <person name="Nie B."/>
            <person name="Liao X."/>
            <person name="Peng D."/>
            <person name="Ji J."/>
            <person name="Jenkins J."/>
            <person name="Williams M."/>
            <person name="Shu S."/>
            <person name="Plott C."/>
            <person name="Barry K."/>
            <person name="Rajasekar S."/>
            <person name="Grimwood J."/>
            <person name="Han X."/>
            <person name="Sun S."/>
            <person name="Hou Z."/>
            <person name="He W."/>
            <person name="Dai G."/>
            <person name="Sun C."/>
            <person name="Schmutz J."/>
            <person name="Leebens-Mack J.H."/>
            <person name="Li F.W."/>
            <person name="Wang L."/>
        </authorList>
    </citation>
    <scope>NUCLEOTIDE SEQUENCE [LARGE SCALE GENOMIC DNA]</scope>
    <source>
        <strain evidence="2">cv. PW_Plant_1</strain>
    </source>
</reference>
<gene>
    <name evidence="1" type="ORF">O6H91_18G075400</name>
</gene>
<evidence type="ECO:0000313" key="1">
    <source>
        <dbReference type="EMBL" id="KAJ7524056.1"/>
    </source>
</evidence>
<dbReference type="Proteomes" id="UP001162992">
    <property type="component" value="Chromosome 18"/>
</dbReference>